<dbReference type="PROSITE" id="PS00455">
    <property type="entry name" value="AMP_BINDING"/>
    <property type="match status" value="4"/>
</dbReference>
<dbReference type="NCBIfam" id="TIGR01720">
    <property type="entry name" value="NRPS-para261"/>
    <property type="match status" value="1"/>
</dbReference>
<dbReference type="Gene3D" id="3.40.50.980">
    <property type="match status" value="6"/>
</dbReference>
<accession>A0A372ZS07</accession>
<dbReference type="PANTHER" id="PTHR45527">
    <property type="entry name" value="NONRIBOSOMAL PEPTIDE SYNTHETASE"/>
    <property type="match status" value="1"/>
</dbReference>
<dbReference type="Pfam" id="PF00501">
    <property type="entry name" value="AMP-binding"/>
    <property type="match status" value="4"/>
</dbReference>
<dbReference type="Proteomes" id="UP000263377">
    <property type="component" value="Unassembled WGS sequence"/>
</dbReference>
<dbReference type="Pfam" id="PF00975">
    <property type="entry name" value="Thioesterase"/>
    <property type="match status" value="1"/>
</dbReference>
<evidence type="ECO:0000256" key="4">
    <source>
        <dbReference type="ARBA" id="ARBA00022553"/>
    </source>
</evidence>
<dbReference type="FunFam" id="1.10.1200.10:FF:000005">
    <property type="entry name" value="Nonribosomal peptide synthetase 1"/>
    <property type="match status" value="1"/>
</dbReference>
<dbReference type="Gene3D" id="2.30.38.10">
    <property type="entry name" value="Luciferase, Domain 3"/>
    <property type="match status" value="3"/>
</dbReference>
<feature type="region of interest" description="Disordered" evidence="7">
    <location>
        <begin position="2480"/>
        <end position="2499"/>
    </location>
</feature>
<evidence type="ECO:0000256" key="7">
    <source>
        <dbReference type="SAM" id="MobiDB-lite"/>
    </source>
</evidence>
<dbReference type="FunFam" id="2.30.38.10:FF:000001">
    <property type="entry name" value="Non-ribosomal peptide synthetase PvdI"/>
    <property type="match status" value="3"/>
</dbReference>
<feature type="domain" description="Carrier" evidence="8">
    <location>
        <begin position="4627"/>
        <end position="4701"/>
    </location>
</feature>
<dbReference type="InterPro" id="IPR020806">
    <property type="entry name" value="PKS_PP-bd"/>
</dbReference>
<dbReference type="GO" id="GO:0043041">
    <property type="term" value="P:amino acid activation for nonribosomal peptide biosynthetic process"/>
    <property type="evidence" value="ECO:0007669"/>
    <property type="project" value="TreeGrafter"/>
</dbReference>
<evidence type="ECO:0000313" key="9">
    <source>
        <dbReference type="EMBL" id="RGD58551.1"/>
    </source>
</evidence>
<dbReference type="InterPro" id="IPR036736">
    <property type="entry name" value="ACP-like_sf"/>
</dbReference>
<keyword evidence="10" id="KW-1185">Reference proteome</keyword>
<dbReference type="FunFam" id="1.10.1200.10:FF:000016">
    <property type="entry name" value="Non-ribosomal peptide synthase"/>
    <property type="match status" value="2"/>
</dbReference>
<dbReference type="Gene3D" id="3.30.559.30">
    <property type="entry name" value="Nonribosomal peptide synthetase, condensation domain"/>
    <property type="match status" value="5"/>
</dbReference>
<evidence type="ECO:0000256" key="6">
    <source>
        <dbReference type="ARBA" id="ARBA00023194"/>
    </source>
</evidence>
<dbReference type="SUPFAM" id="SSF56801">
    <property type="entry name" value="Acetyl-CoA synthetase-like"/>
    <property type="match status" value="4"/>
</dbReference>
<feature type="region of interest" description="Disordered" evidence="7">
    <location>
        <begin position="947"/>
        <end position="972"/>
    </location>
</feature>
<dbReference type="GO" id="GO:0017000">
    <property type="term" value="P:antibiotic biosynthetic process"/>
    <property type="evidence" value="ECO:0007669"/>
    <property type="project" value="UniProtKB-KW"/>
</dbReference>
<dbReference type="GO" id="GO:0072330">
    <property type="term" value="P:monocarboxylic acid biosynthetic process"/>
    <property type="evidence" value="ECO:0007669"/>
    <property type="project" value="UniProtKB-ARBA"/>
</dbReference>
<evidence type="ECO:0000259" key="8">
    <source>
        <dbReference type="PROSITE" id="PS50075"/>
    </source>
</evidence>
<dbReference type="SMART" id="SM00824">
    <property type="entry name" value="PKS_TE"/>
    <property type="match status" value="1"/>
</dbReference>
<gene>
    <name evidence="9" type="ORF">DR950_12825</name>
</gene>
<feature type="compositionally biased region" description="Low complexity" evidence="7">
    <location>
        <begin position="2485"/>
        <end position="2495"/>
    </location>
</feature>
<dbReference type="RefSeq" id="WP_117487110.1">
    <property type="nucleotide sequence ID" value="NZ_QVIG01000001.1"/>
</dbReference>
<feature type="domain" description="Carrier" evidence="8">
    <location>
        <begin position="2498"/>
        <end position="2573"/>
    </location>
</feature>
<dbReference type="InterPro" id="IPR000873">
    <property type="entry name" value="AMP-dep_synth/lig_dom"/>
</dbReference>
<evidence type="ECO:0000256" key="2">
    <source>
        <dbReference type="ARBA" id="ARBA00006432"/>
    </source>
</evidence>
<dbReference type="GO" id="GO:0005829">
    <property type="term" value="C:cytosol"/>
    <property type="evidence" value="ECO:0007669"/>
    <property type="project" value="TreeGrafter"/>
</dbReference>
<keyword evidence="4" id="KW-0597">Phosphoprotein</keyword>
<comment type="similarity">
    <text evidence="2">Belongs to the ATP-dependent AMP-binding enzyme family.</text>
</comment>
<dbReference type="PROSITE" id="PS00012">
    <property type="entry name" value="PHOSPHOPANTETHEINE"/>
    <property type="match status" value="4"/>
</dbReference>
<dbReference type="InterPro" id="IPR020802">
    <property type="entry name" value="TesA-like"/>
</dbReference>
<name>A0A372ZS07_9ACTN</name>
<dbReference type="SUPFAM" id="SSF52777">
    <property type="entry name" value="CoA-dependent acyltransferases"/>
    <property type="match status" value="10"/>
</dbReference>
<evidence type="ECO:0000256" key="3">
    <source>
        <dbReference type="ARBA" id="ARBA00022450"/>
    </source>
</evidence>
<dbReference type="NCBIfam" id="TIGR01733">
    <property type="entry name" value="AA-adenyl-dom"/>
    <property type="match status" value="4"/>
</dbReference>
<dbReference type="GO" id="GO:0031177">
    <property type="term" value="F:phosphopantetheine binding"/>
    <property type="evidence" value="ECO:0007669"/>
    <property type="project" value="InterPro"/>
</dbReference>
<dbReference type="InterPro" id="IPR006162">
    <property type="entry name" value="Ppantetheine_attach_site"/>
</dbReference>
<dbReference type="Pfam" id="PF13193">
    <property type="entry name" value="AMP-binding_C"/>
    <property type="match status" value="4"/>
</dbReference>
<dbReference type="InterPro" id="IPR029058">
    <property type="entry name" value="AB_hydrolase_fold"/>
</dbReference>
<dbReference type="GO" id="GO:0008610">
    <property type="term" value="P:lipid biosynthetic process"/>
    <property type="evidence" value="ECO:0007669"/>
    <property type="project" value="UniProtKB-ARBA"/>
</dbReference>
<dbReference type="NCBIfam" id="NF003417">
    <property type="entry name" value="PRK04813.1"/>
    <property type="match status" value="4"/>
</dbReference>
<dbReference type="InterPro" id="IPR001031">
    <property type="entry name" value="Thioesterase"/>
</dbReference>
<sequence>MTSVLGTSLPLTAGQTEIWLDVNGAGGSNAYNSAGYLDVRGPLDRARFRTALGRLVEEAQCLRAQFLDVDGEPRQRLREVAELPLDELDFGAEPDPSAAALDWMRTDLAKPYDPAGFPLFRLAVLTLGPDRALFYLSVHHLLCDGFSQVVLWRRLAELYEADGGDAGPALPPLADLLTAEAAYLGSSRARRDAEFWQRRFPEPPEPADLSHREPATAAPQGFLRRTAALSAGTSARLRAAASRADVTWPTAVMAAVAVYTQRMTGVEDVLLTLPVTARPTAHERSIPGMLANYLPLRVPVRPALTRAGLLRHTSKELAQALRHQRHRVSAIRRAMGLRSDDRRPFGPFVNLLPQQAELALGPCTARVVNLSTGLIDDLMVTVVETAGAGIELHLNGNPDRYTDAEIDGHLARLVEFLDRFAEAGDEQPVGGLAVDTGDRAAWVRESSGPERAAGFDCAVARIRELAARRPEAVAVAEDGGTTTYAELVGRASALSRRVGDAGLVALLVTPGSDFIASVLGVIGAGAAYVPLDPGAPEARTVALLADNGITTVVADAAHRPLAERVAAAAGRPVRLLEVSARERDAADDLAPVLGTPLDLAYVIFTSGSTGAPKGAMVHRAGMVNHLLAKVDDLALDAADSVVQNAPVTFDVSVWQMLAPLVVGGRVRVVRRETAADPDLLFALADTEDVTVLEVVPSLLRAALDAWDLGAGAPVLAALRHLVATGEALPADLCRRWTSRYPLVGLVNAYGPTECSDDVTHAHLGHGLPEHGAVPIGRPVRNTRLYVLDDALLPVPQGAPGELYVGGAGVGRGYLADPARSAAAFVPDPYGPAGSRMYRTGDRVVRGADGQLVFLDRRDNQVKVRGHRIELGEIEAALRALPDVSDAAVRAVGGTGGSTRLVGYCVPRAGAVLDPAGVRERLAAVLPEYMVPPNVLLLDALPLTPHGKVDRRALPDPAPAGAEAPARPDTPRSRAEEIVCAAFAEVLGVPEVRPGDNFFELGGDSISAILAVGHARRAGLTVTPLQIRTHHTPAAIAALAAPGGPARPAAAPDDTGEVELLPIAHQLREDLGVLDERTREYSQYQVLTTPADLDLDRLTAATAVLLDHHAALRSRLTVVAPGLWSLEALPRGAVRAADAVRRVDVSALADDPAALAAAVDEQIAAARTGLAPEDGAVTRLVLLDAGPGRPGRLVWLTHHLCVDGVSWRVLVADLAAACRGLAPEPVGTSYRRWSQLLGEQARTAERVREFPLWAEQSAASEPLGSRPLDPKRDVYGSAHRLRLELPADTTATLLAAARRVYGGEINDLLLTGLALAVADWRRHRDRPAGAVTVELEGHGREPFTDEAELSRTVGWFTSVFPVRLDPGDAGREPLDAAVRRVRQQLGRLPDHGLGHGLLRHLNPQTVTALARHGVPELGFNYLGRFRTDRDESAGDWLPDARHAVVGTGVHPSMPLRHVLAATPVTEDRPDGPHLVADWLWAPEALADADAEHIARAWFRALEALAAHASHAEQAVPGEQDGAADGEALELSPLQKGLIFQTEFDKQGMNSYLMQAVLDIEGPFDPAALRTAAAALLARHAGLRVHFPERSAEDARQVVAASVPVPWEEVDLSGLPTEAERTARAERLTDADWTRGFDLARPPLLRFTVLRLAPDRVRLLWTLHHLLVDGWSMGVIAQELFTLYATGGDPAVLPPAPSYRAYFDWLAAQDTEAARAAWRQALDGLGEPLRLGTADRPGDPGLPEAVDLALPEELTARLVAWARAENLTLNTVLQGCWALLLGRLTDAPDVVFGAVNSVRPPELPGIESLVGLFLNMLPVRVRLDPDLPVAELLHRIDEQQTALLDHRHLGLAEVQRIAGAGELFDTVFSYQNQPQADVGRLNALVPELRLGNARTRLAGERGLAVLAYPDTRLTLSAQFRPDRYDRDEVVRILDRFAHVVESVLAAPDVPLRRLPLLTDEEHHRILGDWAGRAAAAPRTVVPALFAAQVARAPEAVAVVFEDRETTYRELDERSNRLARLLIAHGVGPERIIALAVPDPVEMTCAVLAALKTGAAYLPIDPKYPADRIAFMLADSRPAVLLTTGALAPQLAGADCRTVLLDDPATLAELAGLPAHTPQDAERTAPLLPRHPAYVIYTSGSTGRPKGVTVDHSGFAAMVASLIERFGVGPDTRVLKFASFSFDASVWELSLSLLGGGTLVVADEECRVPGRPLVDLIHRHRVNLAGLPPVVAAALPDGTRLPADLTMVVAGEACPPHVVDRWSGQLQMINGYGPTEAVLASTVSERLGGGALLDGERLSGGERPGGSGRPPIGRPTRAHRVYVLDSALRPVPAGVVGELYVGGNLARGYLDRPGLTSERFVADPFGPAGERMYRTGDLASWRPDGQLDYAGRADDQVQLRGFRIELGEIESVLTGRTEVAQAAVVVRTDDGEDRLVAYVVARPPAVPDPAALRERVAEALPEYMVPAAVVVLDALPLTPQGKLDRRALPAPDSAPAPAGRLPRTPVEEILGGIFADALGRTAVGIDDDFFDLGGHSLLATQVISRVRSALGTEVPIRTLFEQRTVAGVARELAAGGAVRPPLRPAVQDDRSGQLSFAQRRLWFLNRLEPGSAAYNVTFAVRLSGALDTAALDAALADLVERHEVLRTVFPETDGEPRQEVLGTEAWTGLTVRESSEAPAEDARGFDLSTELPLRATLLRTGPAEHLLLLIVHHIAWDGWSAAPLTRDLSRAYAARARGAAPAWEPLPVQYADYTLWQQDLLGEDHDQTSLAAQQLAYWTENLADLPEELALPFDRPRPKVATHRGGTVPFRVHPDTHDRLAHLARDNGASLFMVLQAALAALLTRLGAGHDIPIGSPIAGRTDDAMEDLVGCFMNTLVLRTDTSGDPAFTQLLDRARETALKAYEHQDIPFERLVEVLDPARSMGRNPLFQVMLVLQNNTRPELALPGVRAAFEPPAADSVKFDLNFFLAEQQDAGAAPAGIDGFLEYSADVFEPATAEALVARLVRLLDQVARDPGLPLGRIDLLSEREHRQVLTEWNDTAGGHPGTTVVALFEAQAARTPEAVAVRSDTTALTYAELDARANRLARHLIGRGVGPESTVALAAPRSPHMVVALLAVLKAGGAHLPVDLAYPADRVRLMLDDAAPVLLLTDSATAGQLPETGLPRLLLDDPALERATAALPGTAPTDTERTCPLLPDHPAYVIYTSGSTGRPKGVLGLHRALVNRLTWFAEELPEQREAAILAKSPVSVIDGITELLAPLLSGGSTVLVDADTARSVPELAAATARHGIARLTVVPSLLNAFLDSAEPTAVAGCAVWICSGEQLPAATVRAFRQALPSARLLNFYGASEAGAVATRGEVCAGPDGADTLIGRPIWNMRAYVLDDGLRPVPPGVAGELYLAGAGLARGYTGRPGLTATRFLACPYEPGSRMYRTGDLVRWTPDGHLVYLGRADTQVKIRGFRVEPGEIEAVLTTHPDVRTAVAIARTDGPAGATLVAYVTPTPGTAPDPAALRDHIADHLPDHMVPAAVLVLDELPLTPSGKIDRNRLPAPDFTPAAARPPRTPAEERLCALYAEVLALPRVGIDDSFFDLGGHSLLATRLVSRIRTALGSTVSIRDVFEAPTVARLAGRLHRDRSARPALRPGPRPAALPLSSAQRRLWFLNRLEPGSAAYNMAFAVRLSGALDVTALEAALADLVERHEVLRTVFPETDGEPRQEVLGTEAWTGLTVRETSPAEAPAEAAREAGRGFDLATRLPVRATLLRTGPAEHLLLLIVHHIVADGWSATPLARDLSRAYAARARGTAPAWEPLPVQYADYTLWQQDLLGEDQDQTSLAAQQLAYWTENLADLPEELALPFDRPRPKIATHRGGTVPFHIQPDTHDRLAHLARDNGASLFMVLQAALAALLTRLGAGHDIPIGSPIAGRTDDATEDLVGCFINTLVLRTDTTGDPAFTQLLDRARETALKAYEHQDIPFERLVEVLDPARSMGRNPLFQVMLALQNNTQPSLDLPGLTATEQPVGADGAKFDLSLAVTERRRPDDSASGSQDDSAAGLVGTLEYNADVFEPATAEALAARLVRLLDQVARDPRTPLSRLDVLTPEEHRQVLTEWNDTAADDASPAGTATTVVALFEAQAARTPEAVAVLTDTTALTYAELDARANRLARHLVDRGVVPDRPVALSLPRTAEMVVAQLAVLKSGAAYLPVDPALPADRVRLMLDDAAPVLLLTELAIAARLPRTGVPTVVLDDPEVDAALAALDGRPLTDAERAAPLHGSRLAYLLFTSGSTGRPKGVMVEHRSLLNLLVSTRERFPLEAHDRLLAVTTWSFDISGLEVYLPLLSGAGLVVGAEGVALDPAALAASLERDGITIMQATPALWQELVLHRPESVRGLRVLIGGEAVPPALADALAARADTVTNLYGPTETTIWSTAAGLAGDGVVTLGRPIRNTRAYVLDDGLRPVPPGVAGELYLAGAGLARGYAGRPGLTATRFLACPYEPGSRMYRTGDLVRWTPDGHLVYLGRADTQVKIRGFRVEPGEIEAVLTTHPTVRTAVAIARTDGPAGPTLVAYVTPTPGTAPDPATLRDHIADHLPGYMVPGAVVVLDELPLNPNGKIDRNRLPAPDFTPAAARRPRNPVEEALGALFAEVLGLPEVGIDDSFFDLGGHSLLAVRLVGRAQSAGLRLAVADVVLHRTVAELAKRARPTASAEQSADAFAPVLPIRPDGDAPPLFLVHSGLGFSLPYLGLARYLDPRYPLYGLQSPALDAAAPLPESIRSVAADYVRTIRRLRPHGPYRLLGWSYGGVLAHEIAVRLQEAGEQVDFLADLDGYPGRTGRDESGQDDRELLLRALEALGHRRDELAGPGRTRAALLDLLRREAGPLADLDEESLLRLLRLSRHHGALMERFTPGRFTGDLHLFAAAEEWTADQLADQTGRWEQHVNGRVVVHRIAAGHEYLMHAGPQAVIGRLVDAELRLLDGSPEC</sequence>
<dbReference type="CDD" id="cd19540">
    <property type="entry name" value="LCL_NRPS-like"/>
    <property type="match status" value="2"/>
</dbReference>
<dbReference type="FunFam" id="3.30.559.10:FF:000012">
    <property type="entry name" value="Non-ribosomal peptide synthetase"/>
    <property type="match status" value="1"/>
</dbReference>
<comment type="caution">
    <text evidence="9">The sequence shown here is derived from an EMBL/GenBank/DDBJ whole genome shotgun (WGS) entry which is preliminary data.</text>
</comment>
<dbReference type="InterPro" id="IPR010071">
    <property type="entry name" value="AA_adenyl_dom"/>
</dbReference>
<dbReference type="FunFam" id="3.40.50.12780:FF:000012">
    <property type="entry name" value="Non-ribosomal peptide synthetase"/>
    <property type="match status" value="3"/>
</dbReference>
<evidence type="ECO:0000256" key="1">
    <source>
        <dbReference type="ARBA" id="ARBA00001957"/>
    </source>
</evidence>
<organism evidence="9 10">
    <name type="scientific">Kitasatospora xanthocidica</name>
    <dbReference type="NCBI Taxonomy" id="83382"/>
    <lineage>
        <taxon>Bacteria</taxon>
        <taxon>Bacillati</taxon>
        <taxon>Actinomycetota</taxon>
        <taxon>Actinomycetes</taxon>
        <taxon>Kitasatosporales</taxon>
        <taxon>Streptomycetaceae</taxon>
        <taxon>Kitasatospora</taxon>
    </lineage>
</organism>
<keyword evidence="6" id="KW-0045">Antibiotic biosynthesis</keyword>
<keyword evidence="3" id="KW-0596">Phosphopantetheine</keyword>
<dbReference type="Gene3D" id="3.40.50.1820">
    <property type="entry name" value="alpha/beta hydrolase"/>
    <property type="match status" value="1"/>
</dbReference>
<evidence type="ECO:0000313" key="10">
    <source>
        <dbReference type="Proteomes" id="UP000263377"/>
    </source>
</evidence>
<dbReference type="Gene3D" id="1.10.1200.10">
    <property type="entry name" value="ACP-like"/>
    <property type="match status" value="3"/>
</dbReference>
<dbReference type="FunFam" id="3.40.50.980:FF:000001">
    <property type="entry name" value="Non-ribosomal peptide synthetase"/>
    <property type="match status" value="3"/>
</dbReference>
<dbReference type="PANTHER" id="PTHR45527:SF1">
    <property type="entry name" value="FATTY ACID SYNTHASE"/>
    <property type="match status" value="1"/>
</dbReference>
<dbReference type="GO" id="GO:0003824">
    <property type="term" value="F:catalytic activity"/>
    <property type="evidence" value="ECO:0007669"/>
    <property type="project" value="InterPro"/>
</dbReference>
<dbReference type="Pfam" id="PF00550">
    <property type="entry name" value="PP-binding"/>
    <property type="match status" value="4"/>
</dbReference>
<dbReference type="CDD" id="cd05930">
    <property type="entry name" value="A_NRPS"/>
    <property type="match status" value="3"/>
</dbReference>
<feature type="domain" description="Carrier" evidence="8">
    <location>
        <begin position="969"/>
        <end position="1043"/>
    </location>
</feature>
<comment type="cofactor">
    <cofactor evidence="1">
        <name>pantetheine 4'-phosphate</name>
        <dbReference type="ChEBI" id="CHEBI:47942"/>
    </cofactor>
</comment>
<dbReference type="InterPro" id="IPR045851">
    <property type="entry name" value="AMP-bd_C_sf"/>
</dbReference>
<feature type="domain" description="Carrier" evidence="8">
    <location>
        <begin position="3557"/>
        <end position="3632"/>
    </location>
</feature>
<evidence type="ECO:0000256" key="5">
    <source>
        <dbReference type="ARBA" id="ARBA00022737"/>
    </source>
</evidence>
<dbReference type="GO" id="GO:0044550">
    <property type="term" value="P:secondary metabolite biosynthetic process"/>
    <property type="evidence" value="ECO:0007669"/>
    <property type="project" value="UniProtKB-ARBA"/>
</dbReference>
<reference evidence="9 10" key="1">
    <citation type="submission" date="2018-08" db="EMBL/GenBank/DDBJ databases">
        <title>Diversity &amp; Physiological Properties of Lignin-Decomposing Actinobacteria from Soil.</title>
        <authorList>
            <person name="Roh S.G."/>
            <person name="Kim S.B."/>
        </authorList>
    </citation>
    <scope>NUCLEOTIDE SEQUENCE [LARGE SCALE GENOMIC DNA]</scope>
    <source>
        <strain evidence="9 10">MMS17-GH009</strain>
    </source>
</reference>
<dbReference type="SUPFAM" id="SSF47336">
    <property type="entry name" value="ACP-like"/>
    <property type="match status" value="4"/>
</dbReference>
<dbReference type="Gene3D" id="3.30.300.30">
    <property type="match status" value="4"/>
</dbReference>
<protein>
    <submittedName>
        <fullName evidence="9">Non-ribosomal peptide synthetase</fullName>
    </submittedName>
</protein>
<keyword evidence="5" id="KW-0677">Repeat</keyword>
<feature type="region of interest" description="Disordered" evidence="7">
    <location>
        <begin position="2289"/>
        <end position="2312"/>
    </location>
</feature>
<dbReference type="InterPro" id="IPR025110">
    <property type="entry name" value="AMP-bd_C"/>
</dbReference>
<dbReference type="Gene3D" id="3.30.559.10">
    <property type="entry name" value="Chloramphenicol acetyltransferase-like domain"/>
    <property type="match status" value="5"/>
</dbReference>
<dbReference type="SUPFAM" id="SSF53474">
    <property type="entry name" value="alpha/beta-Hydrolases"/>
    <property type="match status" value="1"/>
</dbReference>
<dbReference type="Pfam" id="PF00668">
    <property type="entry name" value="Condensation"/>
    <property type="match status" value="5"/>
</dbReference>
<dbReference type="InterPro" id="IPR023213">
    <property type="entry name" value="CAT-like_dom_sf"/>
</dbReference>
<dbReference type="SMART" id="SM00823">
    <property type="entry name" value="PKS_PP"/>
    <property type="match status" value="4"/>
</dbReference>
<dbReference type="FunFam" id="3.30.300.30:FF:000010">
    <property type="entry name" value="Enterobactin synthetase component F"/>
    <property type="match status" value="4"/>
</dbReference>
<dbReference type="FunFam" id="3.30.559.30:FF:000001">
    <property type="entry name" value="Non-ribosomal peptide synthetase"/>
    <property type="match status" value="1"/>
</dbReference>
<dbReference type="PROSITE" id="PS50075">
    <property type="entry name" value="CARRIER"/>
    <property type="match status" value="4"/>
</dbReference>
<dbReference type="EMBL" id="QVIG01000001">
    <property type="protein sequence ID" value="RGD58551.1"/>
    <property type="molecule type" value="Genomic_DNA"/>
</dbReference>
<dbReference type="InterPro" id="IPR009081">
    <property type="entry name" value="PP-bd_ACP"/>
</dbReference>
<dbReference type="InterPro" id="IPR020845">
    <property type="entry name" value="AMP-binding_CS"/>
</dbReference>
<dbReference type="InterPro" id="IPR001242">
    <property type="entry name" value="Condensation_dom"/>
</dbReference>
<proteinExistence type="inferred from homology"/>
<dbReference type="InterPro" id="IPR042099">
    <property type="entry name" value="ANL_N_sf"/>
</dbReference>
<dbReference type="InterPro" id="IPR010060">
    <property type="entry name" value="NRPS_synth"/>
</dbReference>
<dbReference type="Gene3D" id="3.40.50.12780">
    <property type="entry name" value="N-terminal domain of ligase-like"/>
    <property type="match status" value="1"/>
</dbReference>